<reference evidence="2 3" key="1">
    <citation type="submission" date="2015-09" db="EMBL/GenBank/DDBJ databases">
        <title>Atta colombica WGS genome.</title>
        <authorList>
            <person name="Nygaard S."/>
            <person name="Hu H."/>
            <person name="Boomsma J."/>
            <person name="Zhang G."/>
        </authorList>
    </citation>
    <scope>NUCLEOTIDE SEQUENCE [LARGE SCALE GENOMIC DNA]</scope>
    <source>
        <strain evidence="2">Treedump-2</strain>
        <tissue evidence="2">Whole body</tissue>
    </source>
</reference>
<dbReference type="AlphaFoldDB" id="A0A195B6W3"/>
<evidence type="ECO:0000313" key="2">
    <source>
        <dbReference type="EMBL" id="KYM80002.1"/>
    </source>
</evidence>
<accession>A0A195B6W3</accession>
<name>A0A195B6W3_9HYME</name>
<feature type="compositionally biased region" description="Acidic residues" evidence="1">
    <location>
        <begin position="43"/>
        <end position="57"/>
    </location>
</feature>
<dbReference type="EMBL" id="KQ976579">
    <property type="protein sequence ID" value="KYM80002.1"/>
    <property type="molecule type" value="Genomic_DNA"/>
</dbReference>
<keyword evidence="3" id="KW-1185">Reference proteome</keyword>
<sequence>MQTPPTDTASLLAGPLAGHIIKVPEGDGQSESRGTAMNKDEKDSVEDEVEEEEEGAGEGERRHGRWRGSISGRGCYEANNRRLKRKNKGLAVHHNSHTLAHTHAYAHSTIYRLAIRGVRVITGSLPTIPTVRRR</sequence>
<organism evidence="2 3">
    <name type="scientific">Atta colombica</name>
    <dbReference type="NCBI Taxonomy" id="520822"/>
    <lineage>
        <taxon>Eukaryota</taxon>
        <taxon>Metazoa</taxon>
        <taxon>Ecdysozoa</taxon>
        <taxon>Arthropoda</taxon>
        <taxon>Hexapoda</taxon>
        <taxon>Insecta</taxon>
        <taxon>Pterygota</taxon>
        <taxon>Neoptera</taxon>
        <taxon>Endopterygota</taxon>
        <taxon>Hymenoptera</taxon>
        <taxon>Apocrita</taxon>
        <taxon>Aculeata</taxon>
        <taxon>Formicoidea</taxon>
        <taxon>Formicidae</taxon>
        <taxon>Myrmicinae</taxon>
        <taxon>Atta</taxon>
    </lineage>
</organism>
<dbReference type="Proteomes" id="UP000078540">
    <property type="component" value="Unassembled WGS sequence"/>
</dbReference>
<protein>
    <submittedName>
        <fullName evidence="2">Uncharacterized protein</fullName>
    </submittedName>
</protein>
<evidence type="ECO:0000313" key="3">
    <source>
        <dbReference type="Proteomes" id="UP000078540"/>
    </source>
</evidence>
<gene>
    <name evidence="2" type="ORF">ALC53_09528</name>
</gene>
<proteinExistence type="predicted"/>
<evidence type="ECO:0000256" key="1">
    <source>
        <dbReference type="SAM" id="MobiDB-lite"/>
    </source>
</evidence>
<feature type="region of interest" description="Disordered" evidence="1">
    <location>
        <begin position="1"/>
        <end position="73"/>
    </location>
</feature>